<reference evidence="1 2" key="2">
    <citation type="journal article" date="2016" name="Genome Announc.">
        <title>Chromosome and Plasmids of the Tick-Borne Relapsing Fever Agent Borrelia hermsii.</title>
        <authorList>
            <person name="Barbour A.G."/>
        </authorList>
    </citation>
    <scope>NUCLEOTIDE SEQUENCE [LARGE SCALE GENOMIC DNA]</scope>
    <source>
        <strain evidence="1 2">HS1</strain>
    </source>
</reference>
<proteinExistence type="predicted"/>
<accession>A0ABM6AR07</accession>
<dbReference type="EMBL" id="CP014350">
    <property type="protein sequence ID" value="ANA43711.1"/>
    <property type="molecule type" value="Genomic_DNA"/>
</dbReference>
<geneLocation type="plasmid" evidence="1 2">
    <name>megaplasmid</name>
</geneLocation>
<organism evidence="1 2">
    <name type="scientific">Borrelia hermsii HS1</name>
    <dbReference type="NCBI Taxonomy" id="1867252"/>
    <lineage>
        <taxon>Bacteria</taxon>
        <taxon>Pseudomonadati</taxon>
        <taxon>Spirochaetota</taxon>
        <taxon>Spirochaetia</taxon>
        <taxon>Spirochaetales</taxon>
        <taxon>Borreliaceae</taxon>
        <taxon>Borrelia</taxon>
    </lineage>
</organism>
<evidence type="ECO:0000313" key="1">
    <source>
        <dbReference type="EMBL" id="ANA43711.1"/>
    </source>
</evidence>
<dbReference type="GeneID" id="71843749"/>
<keyword evidence="2" id="KW-1185">Reference proteome</keyword>
<gene>
    <name evidence="1" type="ORF">AXX13_A0335</name>
</gene>
<sequence length="291" mass="33519">MKKIHFIYVILFVLCVVACEQSSGLKPQEGSNNDGYSSDGVTSLFDDDRLEIFASRPSRSAPRRIDVLGSQRRGNLVYDIVDIVSMLDRHKRFIDPKKYYSKFTGGMMREPVTYPLDKMSLVVNDLVTHRNILAALHYKIEPPYILMKILSMLNLDDPDSRDLRAANKFISVLDQISDLATKVVYEYLHESRLKPFVYDVATISVISWNLETFLNEWKVAGELAINMLYDLRRKMDRYSLSPQFTDKESVLSILERSVDREQWGSIASNFEVMKHHASILADLVEGKYFVD</sequence>
<reference evidence="1 2" key="1">
    <citation type="journal article" date="2013" name="J. Bacteriol.">
        <title>Large linear plasmids of Borrelia species that cause relapsing fever.</title>
        <authorList>
            <person name="Miller S.C."/>
            <person name="Porcella S.F."/>
            <person name="Raffel S.J."/>
            <person name="Schwan T.G."/>
            <person name="Barbour A.G."/>
        </authorList>
    </citation>
    <scope>NUCLEOTIDE SEQUENCE [LARGE SCALE GENOMIC DNA]</scope>
    <source>
        <strain evidence="1 2">HS1</strain>
    </source>
</reference>
<name>A0ABM6AR07_BORHE</name>
<evidence type="ECO:0000313" key="2">
    <source>
        <dbReference type="Proteomes" id="UP000078430"/>
    </source>
</evidence>
<dbReference type="RefSeq" id="WP_020732406.1">
    <property type="nucleotide sequence ID" value="NZ_CP014350.1"/>
</dbReference>
<protein>
    <submittedName>
        <fullName evidence="1">Lipoprotein</fullName>
    </submittedName>
</protein>
<keyword evidence="1" id="KW-0614">Plasmid</keyword>
<keyword evidence="1" id="KW-0449">Lipoprotein</keyword>
<dbReference type="Proteomes" id="UP000078430">
    <property type="component" value="Plasmid megaplasmid"/>
</dbReference>